<dbReference type="Proteomes" id="UP001529510">
    <property type="component" value="Unassembled WGS sequence"/>
</dbReference>
<comment type="caution">
    <text evidence="1">The sequence shown here is derived from an EMBL/GenBank/DDBJ whole genome shotgun (WGS) entry which is preliminary data.</text>
</comment>
<accession>A0ABD0P5G9</accession>
<dbReference type="SUPFAM" id="SSF48726">
    <property type="entry name" value="Immunoglobulin"/>
    <property type="match status" value="1"/>
</dbReference>
<reference evidence="1 2" key="1">
    <citation type="submission" date="2024-05" db="EMBL/GenBank/DDBJ databases">
        <title>Genome sequencing and assembly of Indian major carp, Cirrhinus mrigala (Hamilton, 1822).</title>
        <authorList>
            <person name="Mohindra V."/>
            <person name="Chowdhury L.M."/>
            <person name="Lal K."/>
            <person name="Jena J.K."/>
        </authorList>
    </citation>
    <scope>NUCLEOTIDE SEQUENCE [LARGE SCALE GENOMIC DNA]</scope>
    <source>
        <strain evidence="1">CM1030</strain>
        <tissue evidence="1">Blood</tissue>
    </source>
</reference>
<proteinExistence type="predicted"/>
<keyword evidence="2" id="KW-1185">Reference proteome</keyword>
<dbReference type="InterPro" id="IPR036179">
    <property type="entry name" value="Ig-like_dom_sf"/>
</dbReference>
<organism evidence="1 2">
    <name type="scientific">Cirrhinus mrigala</name>
    <name type="common">Mrigala</name>
    <dbReference type="NCBI Taxonomy" id="683832"/>
    <lineage>
        <taxon>Eukaryota</taxon>
        <taxon>Metazoa</taxon>
        <taxon>Chordata</taxon>
        <taxon>Craniata</taxon>
        <taxon>Vertebrata</taxon>
        <taxon>Euteleostomi</taxon>
        <taxon>Actinopterygii</taxon>
        <taxon>Neopterygii</taxon>
        <taxon>Teleostei</taxon>
        <taxon>Ostariophysi</taxon>
        <taxon>Cypriniformes</taxon>
        <taxon>Cyprinidae</taxon>
        <taxon>Labeoninae</taxon>
        <taxon>Labeonini</taxon>
        <taxon>Cirrhinus</taxon>
    </lineage>
</organism>
<evidence type="ECO:0000313" key="2">
    <source>
        <dbReference type="Proteomes" id="UP001529510"/>
    </source>
</evidence>
<feature type="non-terminal residue" evidence="1">
    <location>
        <position position="1"/>
    </location>
</feature>
<evidence type="ECO:0000313" key="1">
    <source>
        <dbReference type="EMBL" id="KAL0168836.1"/>
    </source>
</evidence>
<sequence>RPVSLFSCGASVCGTEAGQCSPPALHSTWLFQGQPLDPSHQSGVELSPGSLSLSSLQPALTGSYQLHHQPARTSAHC</sequence>
<feature type="non-terminal residue" evidence="1">
    <location>
        <position position="77"/>
    </location>
</feature>
<dbReference type="EMBL" id="JAMKFB020000018">
    <property type="protein sequence ID" value="KAL0168836.1"/>
    <property type="molecule type" value="Genomic_DNA"/>
</dbReference>
<protein>
    <submittedName>
        <fullName evidence="1">Uncharacterized protein</fullName>
    </submittedName>
</protein>
<dbReference type="AlphaFoldDB" id="A0ABD0P5G9"/>
<gene>
    <name evidence="1" type="ORF">M9458_037058</name>
</gene>
<name>A0ABD0P5G9_CIRMR</name>